<reference evidence="2 3" key="1">
    <citation type="journal article" date="2014" name="Int. J. Syst. Evol. Microbiol.">
        <title>Complete genome sequence of Corynebacterium casei LMG S-19264T (=DSM 44701T), isolated from a smear-ripened cheese.</title>
        <authorList>
            <consortium name="US DOE Joint Genome Institute (JGI-PGF)"/>
            <person name="Walter F."/>
            <person name="Albersmeier A."/>
            <person name="Kalinowski J."/>
            <person name="Ruckert C."/>
        </authorList>
    </citation>
    <scope>NUCLEOTIDE SEQUENCE [LARGE SCALE GENOMIC DNA]</scope>
    <source>
        <strain evidence="2 3">NBRC 112289</strain>
    </source>
</reference>
<protein>
    <submittedName>
        <fullName evidence="2">Uncharacterized protein</fullName>
    </submittedName>
</protein>
<organism evidence="2 3">
    <name type="scientific">Arenivirga flava</name>
    <dbReference type="NCBI Taxonomy" id="1930060"/>
    <lineage>
        <taxon>Bacteria</taxon>
        <taxon>Bacillati</taxon>
        <taxon>Actinomycetota</taxon>
        <taxon>Actinomycetes</taxon>
        <taxon>Micrococcales</taxon>
        <taxon>Microbacteriaceae</taxon>
        <taxon>Arenivirga</taxon>
    </lineage>
</organism>
<keyword evidence="1" id="KW-0472">Membrane</keyword>
<gene>
    <name evidence="2" type="ORF">GCM10025874_21320</name>
</gene>
<evidence type="ECO:0000313" key="3">
    <source>
        <dbReference type="Proteomes" id="UP001157160"/>
    </source>
</evidence>
<dbReference type="AlphaFoldDB" id="A0AA37UHD1"/>
<accession>A0AA37UHD1</accession>
<keyword evidence="3" id="KW-1185">Reference proteome</keyword>
<dbReference type="Proteomes" id="UP001157160">
    <property type="component" value="Unassembled WGS sequence"/>
</dbReference>
<name>A0AA37UHD1_9MICO</name>
<dbReference type="EMBL" id="BSUL01000001">
    <property type="protein sequence ID" value="GMA28879.1"/>
    <property type="molecule type" value="Genomic_DNA"/>
</dbReference>
<proteinExistence type="predicted"/>
<feature type="transmembrane region" description="Helical" evidence="1">
    <location>
        <begin position="12"/>
        <end position="36"/>
    </location>
</feature>
<evidence type="ECO:0000313" key="2">
    <source>
        <dbReference type="EMBL" id="GMA28879.1"/>
    </source>
</evidence>
<keyword evidence="1" id="KW-0812">Transmembrane</keyword>
<evidence type="ECO:0000256" key="1">
    <source>
        <dbReference type="SAM" id="Phobius"/>
    </source>
</evidence>
<keyword evidence="1" id="KW-1133">Transmembrane helix</keyword>
<sequence length="74" mass="8274">MQADSVNRMSFGFPWFALVIYVVVPVLTASLAYVAIRFGVHHGMRSALRDADHRRLLERLELEEPPGDDAPPAP</sequence>
<comment type="caution">
    <text evidence="2">The sequence shown here is derived from an EMBL/GenBank/DDBJ whole genome shotgun (WGS) entry which is preliminary data.</text>
</comment>